<dbReference type="EMBL" id="REGN01002484">
    <property type="protein sequence ID" value="RNA27831.1"/>
    <property type="molecule type" value="Genomic_DNA"/>
</dbReference>
<gene>
    <name evidence="1" type="ORF">BpHYR1_049934</name>
</gene>
<reference evidence="1 2" key="1">
    <citation type="journal article" date="2018" name="Sci. Rep.">
        <title>Genomic signatures of local adaptation to the degree of environmental predictability in rotifers.</title>
        <authorList>
            <person name="Franch-Gras L."/>
            <person name="Hahn C."/>
            <person name="Garcia-Roger E.M."/>
            <person name="Carmona M.J."/>
            <person name="Serra M."/>
            <person name="Gomez A."/>
        </authorList>
    </citation>
    <scope>NUCLEOTIDE SEQUENCE [LARGE SCALE GENOMIC DNA]</scope>
    <source>
        <strain evidence="1">HYR1</strain>
    </source>
</reference>
<organism evidence="1 2">
    <name type="scientific">Brachionus plicatilis</name>
    <name type="common">Marine rotifer</name>
    <name type="synonym">Brachionus muelleri</name>
    <dbReference type="NCBI Taxonomy" id="10195"/>
    <lineage>
        <taxon>Eukaryota</taxon>
        <taxon>Metazoa</taxon>
        <taxon>Spiralia</taxon>
        <taxon>Gnathifera</taxon>
        <taxon>Rotifera</taxon>
        <taxon>Eurotatoria</taxon>
        <taxon>Monogononta</taxon>
        <taxon>Pseudotrocha</taxon>
        <taxon>Ploima</taxon>
        <taxon>Brachionidae</taxon>
        <taxon>Brachionus</taxon>
    </lineage>
</organism>
<dbReference type="AlphaFoldDB" id="A0A3M7RWA0"/>
<accession>A0A3M7RWA0</accession>
<proteinExistence type="predicted"/>
<evidence type="ECO:0000313" key="1">
    <source>
        <dbReference type="EMBL" id="RNA27831.1"/>
    </source>
</evidence>
<protein>
    <submittedName>
        <fullName evidence="1">Uncharacterized protein</fullName>
    </submittedName>
</protein>
<evidence type="ECO:0000313" key="2">
    <source>
        <dbReference type="Proteomes" id="UP000276133"/>
    </source>
</evidence>
<comment type="caution">
    <text evidence="1">The sequence shown here is derived from an EMBL/GenBank/DDBJ whole genome shotgun (WGS) entry which is preliminary data.</text>
</comment>
<name>A0A3M7RWA0_BRAPC</name>
<keyword evidence="2" id="KW-1185">Reference proteome</keyword>
<sequence>MMFEYQQLIIKFGKSLKQYFYNKNYITSKFNDSLCQIIKWSASARKPICNNSIFVKGMLSTDSLSNILRAGKN</sequence>
<dbReference type="Proteomes" id="UP000276133">
    <property type="component" value="Unassembled WGS sequence"/>
</dbReference>